<accession>A0A507D819</accession>
<feature type="transmembrane region" description="Helical" evidence="2">
    <location>
        <begin position="37"/>
        <end position="57"/>
    </location>
</feature>
<keyword evidence="2" id="KW-1133">Transmembrane helix</keyword>
<comment type="caution">
    <text evidence="3">The sequence shown here is derived from an EMBL/GenBank/DDBJ whole genome shotgun (WGS) entry which is preliminary data.</text>
</comment>
<feature type="region of interest" description="Disordered" evidence="1">
    <location>
        <begin position="473"/>
        <end position="547"/>
    </location>
</feature>
<keyword evidence="2" id="KW-0812">Transmembrane</keyword>
<sequence length="547" mass="61954">MQQWQPTSSAFTGWPLLTISSTHSSCRKTPVGLQYSIIMVQIISLYIVASVIFFTSIQAAPVKKPPNVHQMISRLEYLGGFVSVKRAEQEDIDFVAGLTTDQKPLASISKAIEKKRMPFTNPSLYTLKELLMPYDTSMERSRIQLARKYHVYVFERMKFLFVKLRSCLRNMQHHNEWDGALQKGLELVLNALKMHHELAQQYDSSCHFRVKTSRNLNLPYSGHVIGGITGAQRFEYLKAIAGCRNSVREKRTGTNTRPIPWQLAHKYLASNFDVTSLESTAGWGAFWTYSELEQLPHTDTSVLPVCLEHERLVLDRAQYIVDILQRYLNQINVLVSGRLSEYSNFIDVHSQRVRLYEELSPMYLEAAGGNPLPGPFTLNYPEYNSHGLNIHDIRAETQYQNTWYPDTTATLLRPNTQLTGPTLADYTDPSTSTFDPNYRDDESLASIVQSAGSVHPPAQQYRAFAELSDLLERDDDQDGHGSMSHPRIYPSSTHGHHPESSAYSYNDRIKGKMPMNTDGSAENVSGGHRGKSRISEPGSDSSKRVRN</sequence>
<dbReference type="Proteomes" id="UP000320475">
    <property type="component" value="Unassembled WGS sequence"/>
</dbReference>
<reference evidence="3 4" key="1">
    <citation type="journal article" date="2019" name="Sci. Rep.">
        <title>Comparative genomics of chytrid fungi reveal insights into the obligate biotrophic and pathogenic lifestyle of Synchytrium endobioticum.</title>
        <authorList>
            <person name="van de Vossenberg B.T.L.H."/>
            <person name="Warris S."/>
            <person name="Nguyen H.D.T."/>
            <person name="van Gent-Pelzer M.P.E."/>
            <person name="Joly D.L."/>
            <person name="van de Geest H.C."/>
            <person name="Bonants P.J.M."/>
            <person name="Smith D.S."/>
            <person name="Levesque C.A."/>
            <person name="van der Lee T.A.J."/>
        </authorList>
    </citation>
    <scope>NUCLEOTIDE SEQUENCE [LARGE SCALE GENOMIC DNA]</scope>
    <source>
        <strain evidence="3 4">LEV6574</strain>
    </source>
</reference>
<proteinExistence type="predicted"/>
<organism evidence="3 4">
    <name type="scientific">Synchytrium endobioticum</name>
    <dbReference type="NCBI Taxonomy" id="286115"/>
    <lineage>
        <taxon>Eukaryota</taxon>
        <taxon>Fungi</taxon>
        <taxon>Fungi incertae sedis</taxon>
        <taxon>Chytridiomycota</taxon>
        <taxon>Chytridiomycota incertae sedis</taxon>
        <taxon>Chytridiomycetes</taxon>
        <taxon>Synchytriales</taxon>
        <taxon>Synchytriaceae</taxon>
        <taxon>Synchytrium</taxon>
    </lineage>
</organism>
<gene>
    <name evidence="3" type="ORF">SeLEV6574_g02671</name>
</gene>
<evidence type="ECO:0000256" key="2">
    <source>
        <dbReference type="SAM" id="Phobius"/>
    </source>
</evidence>
<dbReference type="AlphaFoldDB" id="A0A507D819"/>
<protein>
    <submittedName>
        <fullName evidence="3">Uncharacterized protein</fullName>
    </submittedName>
</protein>
<evidence type="ECO:0000313" key="4">
    <source>
        <dbReference type="Proteomes" id="UP000320475"/>
    </source>
</evidence>
<evidence type="ECO:0000256" key="1">
    <source>
        <dbReference type="SAM" id="MobiDB-lite"/>
    </source>
</evidence>
<evidence type="ECO:0000313" key="3">
    <source>
        <dbReference type="EMBL" id="TPX47418.1"/>
    </source>
</evidence>
<dbReference type="VEuPathDB" id="FungiDB:SeMB42_g02386"/>
<keyword evidence="2" id="KW-0472">Membrane</keyword>
<name>A0A507D819_9FUNG</name>
<dbReference type="EMBL" id="QEAM01000078">
    <property type="protein sequence ID" value="TPX47418.1"/>
    <property type="molecule type" value="Genomic_DNA"/>
</dbReference>